<keyword evidence="3" id="KW-1185">Reference proteome</keyword>
<reference evidence="2 3" key="1">
    <citation type="journal article" date="2023" name="BMC Biol.">
        <title>The compact genome of the sponge Oopsacas minuta (Hexactinellida) is lacking key metazoan core genes.</title>
        <authorList>
            <person name="Santini S."/>
            <person name="Schenkelaars Q."/>
            <person name="Jourda C."/>
            <person name="Duchesne M."/>
            <person name="Belahbib H."/>
            <person name="Rocher C."/>
            <person name="Selva M."/>
            <person name="Riesgo A."/>
            <person name="Vervoort M."/>
            <person name="Leys S.P."/>
            <person name="Kodjabachian L."/>
            <person name="Le Bivic A."/>
            <person name="Borchiellini C."/>
            <person name="Claverie J.M."/>
            <person name="Renard E."/>
        </authorList>
    </citation>
    <scope>NUCLEOTIDE SEQUENCE [LARGE SCALE GENOMIC DNA]</scope>
    <source>
        <strain evidence="2">SPO-2</strain>
    </source>
</reference>
<comment type="caution">
    <text evidence="2">The sequence shown here is derived from an EMBL/GenBank/DDBJ whole genome shotgun (WGS) entry which is preliminary data.</text>
</comment>
<dbReference type="AlphaFoldDB" id="A0AAV7JKA2"/>
<name>A0AAV7JKA2_9METZ</name>
<evidence type="ECO:0000313" key="2">
    <source>
        <dbReference type="EMBL" id="KAI6648919.1"/>
    </source>
</evidence>
<organism evidence="2 3">
    <name type="scientific">Oopsacas minuta</name>
    <dbReference type="NCBI Taxonomy" id="111878"/>
    <lineage>
        <taxon>Eukaryota</taxon>
        <taxon>Metazoa</taxon>
        <taxon>Porifera</taxon>
        <taxon>Hexactinellida</taxon>
        <taxon>Hexasterophora</taxon>
        <taxon>Lyssacinosida</taxon>
        <taxon>Leucopsacidae</taxon>
        <taxon>Oopsacas</taxon>
    </lineage>
</organism>
<sequence length="143" mass="16233">MSEVTEQQETGYIHIQELLDLELVPNTTEDDYSDDDYLQYILDTDGCNTQLCDVELTPEGEIPLELWSECFKCLFSGQWWSIIVLLKVMGVLKPSEKLAKDLLDVIKAKVEMVLKESKDDTESESESFSSSSLEDSDSSDFTD</sequence>
<feature type="region of interest" description="Disordered" evidence="1">
    <location>
        <begin position="115"/>
        <end position="143"/>
    </location>
</feature>
<gene>
    <name evidence="2" type="ORF">LOD99_6992</name>
</gene>
<evidence type="ECO:0000313" key="3">
    <source>
        <dbReference type="Proteomes" id="UP001165289"/>
    </source>
</evidence>
<dbReference type="Proteomes" id="UP001165289">
    <property type="component" value="Unassembled WGS sequence"/>
</dbReference>
<proteinExistence type="predicted"/>
<dbReference type="EMBL" id="JAKMXF010000324">
    <property type="protein sequence ID" value="KAI6648919.1"/>
    <property type="molecule type" value="Genomic_DNA"/>
</dbReference>
<feature type="compositionally biased region" description="Acidic residues" evidence="1">
    <location>
        <begin position="134"/>
        <end position="143"/>
    </location>
</feature>
<protein>
    <submittedName>
        <fullName evidence="2">Uncharacterized protein</fullName>
    </submittedName>
</protein>
<evidence type="ECO:0000256" key="1">
    <source>
        <dbReference type="SAM" id="MobiDB-lite"/>
    </source>
</evidence>
<accession>A0AAV7JKA2</accession>